<dbReference type="GO" id="GO:0005975">
    <property type="term" value="P:carbohydrate metabolic process"/>
    <property type="evidence" value="ECO:0007669"/>
    <property type="project" value="InterPro"/>
</dbReference>
<dbReference type="Proteomes" id="UP000823865">
    <property type="component" value="Unassembled WGS sequence"/>
</dbReference>
<comment type="subunit">
    <text evidence="2">Monomer.</text>
</comment>
<reference evidence="4" key="2">
    <citation type="submission" date="2021-04" db="EMBL/GenBank/DDBJ databases">
        <authorList>
            <person name="Gilroy R."/>
        </authorList>
    </citation>
    <scope>NUCLEOTIDE SEQUENCE</scope>
    <source>
        <strain evidence="4">G3-2149</strain>
    </source>
</reference>
<evidence type="ECO:0000256" key="1">
    <source>
        <dbReference type="ARBA" id="ARBA00001913"/>
    </source>
</evidence>
<reference evidence="4" key="1">
    <citation type="journal article" date="2021" name="PeerJ">
        <title>Extensive microbial diversity within the chicken gut microbiome revealed by metagenomics and culture.</title>
        <authorList>
            <person name="Gilroy R."/>
            <person name="Ravi A."/>
            <person name="Getino M."/>
            <person name="Pursley I."/>
            <person name="Horton D.L."/>
            <person name="Alikhan N.F."/>
            <person name="Baker D."/>
            <person name="Gharbi K."/>
            <person name="Hall N."/>
            <person name="Watson M."/>
            <person name="Adriaenssens E.M."/>
            <person name="Foster-Nyarko E."/>
            <person name="Jarju S."/>
            <person name="Secka A."/>
            <person name="Antonio M."/>
            <person name="Oren A."/>
            <person name="Chaudhuri R.R."/>
            <person name="La Ragione R."/>
            <person name="Hildebrand F."/>
            <person name="Pallen M.J."/>
        </authorList>
    </citation>
    <scope>NUCLEOTIDE SEQUENCE</scope>
    <source>
        <strain evidence="4">G3-2149</strain>
    </source>
</reference>
<keyword evidence="3" id="KW-0106">Calcium</keyword>
<evidence type="ECO:0000256" key="2">
    <source>
        <dbReference type="ARBA" id="ARBA00011245"/>
    </source>
</evidence>
<dbReference type="InterPro" id="IPR011013">
    <property type="entry name" value="Gal_mutarotase_sf_dom"/>
</dbReference>
<evidence type="ECO:0000256" key="3">
    <source>
        <dbReference type="ARBA" id="ARBA00022837"/>
    </source>
</evidence>
<dbReference type="EMBL" id="JAHLFU010000125">
    <property type="protein sequence ID" value="MBU3853356.1"/>
    <property type="molecule type" value="Genomic_DNA"/>
</dbReference>
<dbReference type="Pfam" id="PF01263">
    <property type="entry name" value="Aldose_epim"/>
    <property type="match status" value="1"/>
</dbReference>
<name>A0A9E2P1U2_9BACT</name>
<comment type="cofactor">
    <cofactor evidence="1">
        <name>Ca(2+)</name>
        <dbReference type="ChEBI" id="CHEBI:29108"/>
    </cofactor>
</comment>
<sequence length="291" mass="33218">MRTLSNGILELEVSERGAEMQSLRKVSSNREYIWNANPDYWAKHAPLLFPIIGKPNHEGVVFDGINYPIGKHGFIQQMDFSCTEGDRILEFRADDNEDTRKLFPYAFHLEIIYQLSRNKVFQRFRVQYTGTEGVMPFQIGSHPAFFLPKFKEEDEIHGYLSFNDVQEIHSNEIDSNGHYTDKVAVIALDEKGMLPLKNDTFDCDTILETRGIINRTSLYDKDRKPVLTIKANTPSIAYWSPSGKNAPFVCLEPWFGCCPKSGTSDVLAEQPMVNLLKPGEIFEGEVEIVIE</sequence>
<proteinExistence type="predicted"/>
<accession>A0A9E2P1U2</accession>
<evidence type="ECO:0008006" key="6">
    <source>
        <dbReference type="Google" id="ProtNLM"/>
    </source>
</evidence>
<dbReference type="Gene3D" id="2.70.98.10">
    <property type="match status" value="1"/>
</dbReference>
<gene>
    <name evidence="4" type="ORF">H9789_05980</name>
</gene>
<protein>
    <recommendedName>
        <fullName evidence="6">Aldose 1-epimerase</fullName>
    </recommendedName>
</protein>
<evidence type="ECO:0000313" key="4">
    <source>
        <dbReference type="EMBL" id="MBU3853356.1"/>
    </source>
</evidence>
<comment type="caution">
    <text evidence="4">The sequence shown here is derived from an EMBL/GenBank/DDBJ whole genome shotgun (WGS) entry which is preliminary data.</text>
</comment>
<dbReference type="GO" id="GO:0016853">
    <property type="term" value="F:isomerase activity"/>
    <property type="evidence" value="ECO:0007669"/>
    <property type="project" value="InterPro"/>
</dbReference>
<dbReference type="SUPFAM" id="SSF74650">
    <property type="entry name" value="Galactose mutarotase-like"/>
    <property type="match status" value="1"/>
</dbReference>
<evidence type="ECO:0000313" key="5">
    <source>
        <dbReference type="Proteomes" id="UP000823865"/>
    </source>
</evidence>
<dbReference type="InterPro" id="IPR008183">
    <property type="entry name" value="Aldose_1/G6P_1-epimerase"/>
</dbReference>
<dbReference type="InterPro" id="IPR014718">
    <property type="entry name" value="GH-type_carb-bd"/>
</dbReference>
<organism evidence="4 5">
    <name type="scientific">Candidatus Paraprevotella stercoravium</name>
    <dbReference type="NCBI Taxonomy" id="2838725"/>
    <lineage>
        <taxon>Bacteria</taxon>
        <taxon>Pseudomonadati</taxon>
        <taxon>Bacteroidota</taxon>
        <taxon>Bacteroidia</taxon>
        <taxon>Bacteroidales</taxon>
        <taxon>Prevotellaceae</taxon>
        <taxon>Paraprevotella</taxon>
    </lineage>
</organism>
<dbReference type="GO" id="GO:0030246">
    <property type="term" value="F:carbohydrate binding"/>
    <property type="evidence" value="ECO:0007669"/>
    <property type="project" value="InterPro"/>
</dbReference>
<dbReference type="AlphaFoldDB" id="A0A9E2P1U2"/>